<keyword evidence="1" id="KW-0472">Membrane</keyword>
<evidence type="ECO:0000313" key="3">
    <source>
        <dbReference type="Proteomes" id="UP000272729"/>
    </source>
</evidence>
<accession>A0A495X0D1</accession>
<evidence type="ECO:0000256" key="1">
    <source>
        <dbReference type="SAM" id="Phobius"/>
    </source>
</evidence>
<gene>
    <name evidence="2" type="ORF">DFJ66_0287</name>
</gene>
<keyword evidence="1" id="KW-0812">Transmembrane</keyword>
<dbReference type="RefSeq" id="WP_121217185.1">
    <property type="nucleotide sequence ID" value="NZ_JBIUBA010000046.1"/>
</dbReference>
<evidence type="ECO:0000313" key="2">
    <source>
        <dbReference type="EMBL" id="RKT67119.1"/>
    </source>
</evidence>
<protein>
    <submittedName>
        <fullName evidence="2">Uncharacterized protein</fullName>
    </submittedName>
</protein>
<comment type="caution">
    <text evidence="2">The sequence shown here is derived from an EMBL/GenBank/DDBJ whole genome shotgun (WGS) entry which is preliminary data.</text>
</comment>
<dbReference type="EMBL" id="RBXR01000001">
    <property type="protein sequence ID" value="RKT67119.1"/>
    <property type="molecule type" value="Genomic_DNA"/>
</dbReference>
<keyword evidence="1" id="KW-1133">Transmembrane helix</keyword>
<organism evidence="2 3">
    <name type="scientific">Saccharothrix variisporea</name>
    <dbReference type="NCBI Taxonomy" id="543527"/>
    <lineage>
        <taxon>Bacteria</taxon>
        <taxon>Bacillati</taxon>
        <taxon>Actinomycetota</taxon>
        <taxon>Actinomycetes</taxon>
        <taxon>Pseudonocardiales</taxon>
        <taxon>Pseudonocardiaceae</taxon>
        <taxon>Saccharothrix</taxon>
    </lineage>
</organism>
<reference evidence="2 3" key="1">
    <citation type="submission" date="2018-10" db="EMBL/GenBank/DDBJ databases">
        <title>Sequencing the genomes of 1000 actinobacteria strains.</title>
        <authorList>
            <person name="Klenk H.-P."/>
        </authorList>
    </citation>
    <scope>NUCLEOTIDE SEQUENCE [LARGE SCALE GENOMIC DNA]</scope>
    <source>
        <strain evidence="2 3">DSM 43911</strain>
    </source>
</reference>
<sequence>MPEDVPPSFLAAQLEELKTAVVRLTDKIDEKFGNHADRIARLEVQNETQAKEIDALKASRRFAATTAVSIVAVLVALSSLVTTIVLKGG</sequence>
<feature type="transmembrane region" description="Helical" evidence="1">
    <location>
        <begin position="62"/>
        <end position="86"/>
    </location>
</feature>
<keyword evidence="3" id="KW-1185">Reference proteome</keyword>
<name>A0A495X0D1_9PSEU</name>
<proteinExistence type="predicted"/>
<dbReference type="Proteomes" id="UP000272729">
    <property type="component" value="Unassembled WGS sequence"/>
</dbReference>
<dbReference type="AlphaFoldDB" id="A0A495X0D1"/>